<dbReference type="RefSeq" id="WP_157991289.1">
    <property type="nucleotide sequence ID" value="NZ_LR217737.1"/>
</dbReference>
<keyword evidence="9" id="KW-0289">Folate biosynthesis</keyword>
<evidence type="ECO:0000256" key="4">
    <source>
        <dbReference type="ARBA" id="ARBA00016218"/>
    </source>
</evidence>
<dbReference type="InterPro" id="IPR035907">
    <property type="entry name" value="Hppk_sf"/>
</dbReference>
<evidence type="ECO:0000313" key="14">
    <source>
        <dbReference type="EMBL" id="VFP87800.1"/>
    </source>
</evidence>
<feature type="domain" description="7,8-dihydro-6-hydroxymethylpterin-pyrophosphokinase" evidence="13">
    <location>
        <begin position="89"/>
        <end position="100"/>
    </location>
</feature>
<keyword evidence="8" id="KW-0067">ATP-binding</keyword>
<dbReference type="NCBIfam" id="TIGR01498">
    <property type="entry name" value="folK"/>
    <property type="match status" value="1"/>
</dbReference>
<evidence type="ECO:0000259" key="13">
    <source>
        <dbReference type="PROSITE" id="PS00794"/>
    </source>
</evidence>
<evidence type="ECO:0000256" key="10">
    <source>
        <dbReference type="ARBA" id="ARBA00029409"/>
    </source>
</evidence>
<dbReference type="Proteomes" id="UP000294289">
    <property type="component" value="Chromosome"/>
</dbReference>
<comment type="similarity">
    <text evidence="2">Belongs to the HPPK family.</text>
</comment>
<evidence type="ECO:0000256" key="2">
    <source>
        <dbReference type="ARBA" id="ARBA00005810"/>
    </source>
</evidence>
<comment type="function">
    <text evidence="10">Catalyzes the transfer of pyrophosphate from adenosine triphosphate (ATP) to 6-hydroxymethyl-7,8-dihydropterin, an enzymatic step in folate biosynthesis pathway.</text>
</comment>
<comment type="pathway">
    <text evidence="1">Cofactor biosynthesis; tetrahydrofolate biosynthesis; 2-amino-4-hydroxy-6-hydroxymethyl-7,8-dihydropteridine diphosphate from 7,8-dihydroneopterin triphosphate: step 4/4.</text>
</comment>
<evidence type="ECO:0000256" key="7">
    <source>
        <dbReference type="ARBA" id="ARBA00022777"/>
    </source>
</evidence>
<dbReference type="GO" id="GO:0005524">
    <property type="term" value="F:ATP binding"/>
    <property type="evidence" value="ECO:0007669"/>
    <property type="project" value="UniProtKB-KW"/>
</dbReference>
<evidence type="ECO:0000256" key="9">
    <source>
        <dbReference type="ARBA" id="ARBA00022909"/>
    </source>
</evidence>
<name>A0A803FT80_9GAMM</name>
<keyword evidence="5 14" id="KW-0808">Transferase</keyword>
<evidence type="ECO:0000256" key="12">
    <source>
        <dbReference type="ARBA" id="ARBA00033413"/>
    </source>
</evidence>
<evidence type="ECO:0000256" key="3">
    <source>
        <dbReference type="ARBA" id="ARBA00013253"/>
    </source>
</evidence>
<evidence type="ECO:0000256" key="1">
    <source>
        <dbReference type="ARBA" id="ARBA00005051"/>
    </source>
</evidence>
<dbReference type="OrthoDB" id="9808041at2"/>
<accession>A0A803FT80</accession>
<dbReference type="GO" id="GO:0016301">
    <property type="term" value="F:kinase activity"/>
    <property type="evidence" value="ECO:0007669"/>
    <property type="project" value="UniProtKB-KW"/>
</dbReference>
<dbReference type="CDD" id="cd00483">
    <property type="entry name" value="HPPK"/>
    <property type="match status" value="1"/>
</dbReference>
<sequence>MNRVYLSLGSNLSNPLYQLSSALNKIKKIQDSQLIIQSPLYYSLPYSPIKQPYFLNIAIAIDTSLESETLLDHIQYIEKEQGRVRQIERWGPRTLDIDIMLFGEKIINTPRLTVPHYDMNNRAFMLIPLLDIAPNLYLPNGKLLSEIIDSFDQNTMKSVMKSPFLT</sequence>
<dbReference type="GO" id="GO:0046654">
    <property type="term" value="P:tetrahydrofolate biosynthetic process"/>
    <property type="evidence" value="ECO:0007669"/>
    <property type="project" value="UniProtKB-UniPathway"/>
</dbReference>
<dbReference type="SUPFAM" id="SSF55083">
    <property type="entry name" value="6-hydroxymethyl-7,8-dihydropterin pyrophosphokinase, HPPK"/>
    <property type="match status" value="1"/>
</dbReference>
<dbReference type="Gene3D" id="3.30.70.560">
    <property type="entry name" value="7,8-Dihydro-6-hydroxymethylpterin-pyrophosphokinase HPPK"/>
    <property type="match status" value="1"/>
</dbReference>
<dbReference type="GO" id="GO:0003848">
    <property type="term" value="F:2-amino-4-hydroxy-6-hydroxymethyldihydropteridine diphosphokinase activity"/>
    <property type="evidence" value="ECO:0007669"/>
    <property type="project" value="UniProtKB-EC"/>
</dbReference>
<organism evidence="14 15">
    <name type="scientific">Candidatus Erwinia haradaeae</name>
    <dbReference type="NCBI Taxonomy" id="1922217"/>
    <lineage>
        <taxon>Bacteria</taxon>
        <taxon>Pseudomonadati</taxon>
        <taxon>Pseudomonadota</taxon>
        <taxon>Gammaproteobacteria</taxon>
        <taxon>Enterobacterales</taxon>
        <taxon>Erwiniaceae</taxon>
        <taxon>Erwinia</taxon>
    </lineage>
</organism>
<gene>
    <name evidence="14" type="primary">folK</name>
    <name evidence="14" type="ORF">ERCIPICE3303_239</name>
</gene>
<evidence type="ECO:0000256" key="6">
    <source>
        <dbReference type="ARBA" id="ARBA00022741"/>
    </source>
</evidence>
<dbReference type="PANTHER" id="PTHR43071:SF1">
    <property type="entry name" value="2-AMINO-4-HYDROXY-6-HYDROXYMETHYLDIHYDROPTERIDINE PYROPHOSPHOKINASE"/>
    <property type="match status" value="1"/>
</dbReference>
<dbReference type="InterPro" id="IPR000550">
    <property type="entry name" value="Hppk"/>
</dbReference>
<reference evidence="14 15" key="1">
    <citation type="submission" date="2019-02" db="EMBL/GenBank/DDBJ databases">
        <authorList>
            <person name="Manzano-Marin A."/>
            <person name="Manzano-Marin A."/>
        </authorList>
    </citation>
    <scope>NUCLEOTIDE SEQUENCE [LARGE SCALE GENOMIC DNA]</scope>
    <source>
        <strain evidence="14 15">ErCipiceae</strain>
    </source>
</reference>
<dbReference type="Pfam" id="PF01288">
    <property type="entry name" value="HPPK"/>
    <property type="match status" value="1"/>
</dbReference>
<evidence type="ECO:0000256" key="5">
    <source>
        <dbReference type="ARBA" id="ARBA00022679"/>
    </source>
</evidence>
<dbReference type="UniPathway" id="UPA00077">
    <property type="reaction ID" value="UER00155"/>
</dbReference>
<evidence type="ECO:0000256" key="8">
    <source>
        <dbReference type="ARBA" id="ARBA00022840"/>
    </source>
</evidence>
<dbReference type="AlphaFoldDB" id="A0A803FT80"/>
<protein>
    <recommendedName>
        <fullName evidence="4">2-amino-4-hydroxy-6-hydroxymethyldihydropteridine pyrophosphokinase</fullName>
        <ecNumber evidence="3">2.7.6.3</ecNumber>
    </recommendedName>
    <alternativeName>
        <fullName evidence="11">6-hydroxymethyl-7,8-dihydropterin pyrophosphokinase</fullName>
    </alternativeName>
    <alternativeName>
        <fullName evidence="12">7,8-dihydro-6-hydroxymethylpterin-pyrophosphokinase</fullName>
    </alternativeName>
</protein>
<keyword evidence="7 14" id="KW-0418">Kinase</keyword>
<evidence type="ECO:0000313" key="15">
    <source>
        <dbReference type="Proteomes" id="UP000294289"/>
    </source>
</evidence>
<evidence type="ECO:0000256" key="11">
    <source>
        <dbReference type="ARBA" id="ARBA00029766"/>
    </source>
</evidence>
<dbReference type="EMBL" id="LR217737">
    <property type="protein sequence ID" value="VFP87800.1"/>
    <property type="molecule type" value="Genomic_DNA"/>
</dbReference>
<dbReference type="EC" id="2.7.6.3" evidence="3"/>
<keyword evidence="6" id="KW-0547">Nucleotide-binding</keyword>
<dbReference type="PANTHER" id="PTHR43071">
    <property type="entry name" value="2-AMINO-4-HYDROXY-6-HYDROXYMETHYLDIHYDROPTERIDINE PYROPHOSPHOKINASE"/>
    <property type="match status" value="1"/>
</dbReference>
<dbReference type="PROSITE" id="PS00794">
    <property type="entry name" value="HPPK"/>
    <property type="match status" value="1"/>
</dbReference>
<proteinExistence type="inferred from homology"/>
<dbReference type="GO" id="GO:0046656">
    <property type="term" value="P:folic acid biosynthetic process"/>
    <property type="evidence" value="ECO:0007669"/>
    <property type="project" value="UniProtKB-KW"/>
</dbReference>